<comment type="caution">
    <text evidence="2">The sequence shown here is derived from an EMBL/GenBank/DDBJ whole genome shotgun (WGS) entry which is preliminary data.</text>
</comment>
<accession>A0ABV7X741</accession>
<dbReference type="SUPFAM" id="SSF48452">
    <property type="entry name" value="TPR-like"/>
    <property type="match status" value="1"/>
</dbReference>
<feature type="signal peptide" evidence="1">
    <location>
        <begin position="1"/>
        <end position="22"/>
    </location>
</feature>
<reference evidence="3" key="1">
    <citation type="journal article" date="2019" name="Int. J. Syst. Evol. Microbiol.">
        <title>The Global Catalogue of Microorganisms (GCM) 10K type strain sequencing project: providing services to taxonomists for standard genome sequencing and annotation.</title>
        <authorList>
            <consortium name="The Broad Institute Genomics Platform"/>
            <consortium name="The Broad Institute Genome Sequencing Center for Infectious Disease"/>
            <person name="Wu L."/>
            <person name="Ma J."/>
        </authorList>
    </citation>
    <scope>NUCLEOTIDE SEQUENCE [LARGE SCALE GENOMIC DNA]</scope>
    <source>
        <strain evidence="3">KCTC 42644</strain>
    </source>
</reference>
<protein>
    <recommendedName>
        <fullName evidence="4">Tetratricopeptide repeat protein</fullName>
    </recommendedName>
</protein>
<dbReference type="EMBL" id="JBHRXV010000001">
    <property type="protein sequence ID" value="MFC3711067.1"/>
    <property type="molecule type" value="Genomic_DNA"/>
</dbReference>
<dbReference type="Proteomes" id="UP001595615">
    <property type="component" value="Unassembled WGS sequence"/>
</dbReference>
<evidence type="ECO:0000256" key="1">
    <source>
        <dbReference type="SAM" id="SignalP"/>
    </source>
</evidence>
<dbReference type="RefSeq" id="WP_380855269.1">
    <property type="nucleotide sequence ID" value="NZ_JBHRXV010000001.1"/>
</dbReference>
<keyword evidence="1" id="KW-0732">Signal</keyword>
<name>A0ABV7X741_9SPHN</name>
<dbReference type="InterPro" id="IPR011990">
    <property type="entry name" value="TPR-like_helical_dom_sf"/>
</dbReference>
<organism evidence="2 3">
    <name type="scientific">Sphingoaurantiacus capsulatus</name>
    <dbReference type="NCBI Taxonomy" id="1771310"/>
    <lineage>
        <taxon>Bacteria</taxon>
        <taxon>Pseudomonadati</taxon>
        <taxon>Pseudomonadota</taxon>
        <taxon>Alphaproteobacteria</taxon>
        <taxon>Sphingomonadales</taxon>
        <taxon>Sphingosinicellaceae</taxon>
        <taxon>Sphingoaurantiacus</taxon>
    </lineage>
</organism>
<gene>
    <name evidence="2" type="ORF">ACFOMD_00700</name>
</gene>
<dbReference type="Gene3D" id="1.25.40.10">
    <property type="entry name" value="Tetratricopeptide repeat domain"/>
    <property type="match status" value="1"/>
</dbReference>
<keyword evidence="3" id="KW-1185">Reference proteome</keyword>
<evidence type="ECO:0000313" key="2">
    <source>
        <dbReference type="EMBL" id="MFC3711067.1"/>
    </source>
</evidence>
<feature type="chain" id="PRO_5045573393" description="Tetratricopeptide repeat protein" evidence="1">
    <location>
        <begin position="23"/>
        <end position="506"/>
    </location>
</feature>
<evidence type="ECO:0000313" key="3">
    <source>
        <dbReference type="Proteomes" id="UP001595615"/>
    </source>
</evidence>
<sequence length="506" mass="53614">MRKFLPRLLAAALLAAAVPAVAQTAEDVARLDAVKALAERASGLAAQGQLEPALALIDEGLAVRPEPGRERGGLLYMQALLLSDLRRPAEAVTAIDAAAAMLPDRPELRLMQAQVQLRAGQAEAASRTVVYMADAFPAGLTKIDEPWLSQLLRELEGPAKEELRFDLLMALSSRGYAGRGTPGAADWMYDDAILGLLKRDRLDEAKAMAAKFVDSSALVRMLVDRRYAKLWPAIEAKAGPRAAKAIAAEVAAVEAAYRAKPQDYETVAAYLAALRGVGRVGEAVTVSTPFAADMAKVEAGGEDAFWVINEHAYALAAAGRVDEADAAFAKLLAMDLAKNPALITMAINRGSLLTSYGRPAAALAVAEWVTAKGDRATTGFGLMWVAATRACALKALDDPGATAALGMLTADPKINYPAATMALLCADRLDEAEKLVLARLEDPARRGGMLLAFQDFEQDAPGGATFRAALAAKLLAIRDRPAVRKAIARHGRILPIAARQTTWGGF</sequence>
<proteinExistence type="predicted"/>
<evidence type="ECO:0008006" key="4">
    <source>
        <dbReference type="Google" id="ProtNLM"/>
    </source>
</evidence>